<evidence type="ECO:0000256" key="2">
    <source>
        <dbReference type="SAM" id="Phobius"/>
    </source>
</evidence>
<evidence type="ECO:0000313" key="3">
    <source>
        <dbReference type="EMBL" id="GIG10248.1"/>
    </source>
</evidence>
<keyword evidence="2" id="KW-0472">Membrane</keyword>
<dbReference type="Proteomes" id="UP000630887">
    <property type="component" value="Unassembled WGS sequence"/>
</dbReference>
<evidence type="ECO:0000256" key="1">
    <source>
        <dbReference type="SAM" id="MobiDB-lite"/>
    </source>
</evidence>
<dbReference type="RefSeq" id="WP_203698112.1">
    <property type="nucleotide sequence ID" value="NZ_BAAALC010000006.1"/>
</dbReference>
<protein>
    <submittedName>
        <fullName evidence="3">Uncharacterized protein</fullName>
    </submittedName>
</protein>
<name>A0A8J3PBB5_9ACTN</name>
<accession>A0A8J3PBB5</accession>
<evidence type="ECO:0000313" key="4">
    <source>
        <dbReference type="Proteomes" id="UP000630887"/>
    </source>
</evidence>
<keyword evidence="2" id="KW-0812">Transmembrane</keyword>
<proteinExistence type="predicted"/>
<feature type="transmembrane region" description="Helical" evidence="2">
    <location>
        <begin position="38"/>
        <end position="59"/>
    </location>
</feature>
<dbReference type="AlphaFoldDB" id="A0A8J3PBB5"/>
<dbReference type="EMBL" id="BONI01000083">
    <property type="protein sequence ID" value="GIG10248.1"/>
    <property type="molecule type" value="Genomic_DNA"/>
</dbReference>
<keyword evidence="4" id="KW-1185">Reference proteome</keyword>
<organism evidence="3 4">
    <name type="scientific">Catellatospora coxensis</name>
    <dbReference type="NCBI Taxonomy" id="310354"/>
    <lineage>
        <taxon>Bacteria</taxon>
        <taxon>Bacillati</taxon>
        <taxon>Actinomycetota</taxon>
        <taxon>Actinomycetes</taxon>
        <taxon>Micromonosporales</taxon>
        <taxon>Micromonosporaceae</taxon>
        <taxon>Catellatospora</taxon>
    </lineage>
</organism>
<feature type="compositionally biased region" description="Low complexity" evidence="1">
    <location>
        <begin position="1"/>
        <end position="13"/>
    </location>
</feature>
<gene>
    <name evidence="3" type="ORF">Cco03nite_69480</name>
</gene>
<comment type="caution">
    <text evidence="3">The sequence shown here is derived from an EMBL/GenBank/DDBJ whole genome shotgun (WGS) entry which is preliminary data.</text>
</comment>
<sequence length="152" mass="15209">MSEQEAAAAPAAAGSQFTPAVPEAVEPPKKSGGAIKKVLGLVVVAAVVIAVKVGLGAGLGELWDNITGSVTTASVGDCVNEFQDVDDAKVVDCADPAAKNKVVGLVEDKFTKTAFSAQMAVGNPCSAFPTAIAAIWYGTGTGTGDVWCLAAK</sequence>
<reference evidence="3 4" key="1">
    <citation type="submission" date="2021-01" db="EMBL/GenBank/DDBJ databases">
        <title>Whole genome shotgun sequence of Catellatospora coxensis NBRC 107359.</title>
        <authorList>
            <person name="Komaki H."/>
            <person name="Tamura T."/>
        </authorList>
    </citation>
    <scope>NUCLEOTIDE SEQUENCE [LARGE SCALE GENOMIC DNA]</scope>
    <source>
        <strain evidence="3 4">NBRC 107359</strain>
    </source>
</reference>
<feature type="region of interest" description="Disordered" evidence="1">
    <location>
        <begin position="1"/>
        <end position="28"/>
    </location>
</feature>
<keyword evidence="2" id="KW-1133">Transmembrane helix</keyword>